<proteinExistence type="predicted"/>
<feature type="chain" id="PRO_5039936762" evidence="1">
    <location>
        <begin position="20"/>
        <end position="89"/>
    </location>
</feature>
<keyword evidence="1" id="KW-0732">Signal</keyword>
<comment type="caution">
    <text evidence="2">The sequence shown here is derived from an EMBL/GenBank/DDBJ whole genome shotgun (WGS) entry which is preliminary data.</text>
</comment>
<dbReference type="Proteomes" id="UP000265618">
    <property type="component" value="Unassembled WGS sequence"/>
</dbReference>
<reference evidence="2 3" key="1">
    <citation type="journal article" date="2018" name="PLoS ONE">
        <title>The draft genome of Kipferlia bialata reveals reductive genome evolution in fornicate parasites.</title>
        <authorList>
            <person name="Tanifuji G."/>
            <person name="Takabayashi S."/>
            <person name="Kume K."/>
            <person name="Takagi M."/>
            <person name="Nakayama T."/>
            <person name="Kamikawa R."/>
            <person name="Inagaki Y."/>
            <person name="Hashimoto T."/>
        </authorList>
    </citation>
    <scope>NUCLEOTIDE SEQUENCE [LARGE SCALE GENOMIC DNA]</scope>
    <source>
        <strain evidence="2">NY0173</strain>
    </source>
</reference>
<sequence length="89" mass="9861">MNTLLALCICLVAAVCVHAEMFDSFVGQATCESEPAMMEETIQRSCYWDNNAGACLGDCSYNTGFCIETRPKNCACSKCGFDYRTNECW</sequence>
<organism evidence="2 3">
    <name type="scientific">Kipferlia bialata</name>
    <dbReference type="NCBI Taxonomy" id="797122"/>
    <lineage>
        <taxon>Eukaryota</taxon>
        <taxon>Metamonada</taxon>
        <taxon>Carpediemonas-like organisms</taxon>
        <taxon>Kipferlia</taxon>
    </lineage>
</organism>
<feature type="signal peptide" evidence="1">
    <location>
        <begin position="1"/>
        <end position="19"/>
    </location>
</feature>
<evidence type="ECO:0000256" key="1">
    <source>
        <dbReference type="SAM" id="SignalP"/>
    </source>
</evidence>
<name>A0A9K3D2B6_9EUKA</name>
<dbReference type="AlphaFoldDB" id="A0A9K3D2B6"/>
<accession>A0A9K3D2B6</accession>
<keyword evidence="3" id="KW-1185">Reference proteome</keyword>
<evidence type="ECO:0000313" key="2">
    <source>
        <dbReference type="EMBL" id="GIQ86932.1"/>
    </source>
</evidence>
<feature type="non-terminal residue" evidence="2">
    <location>
        <position position="1"/>
    </location>
</feature>
<dbReference type="EMBL" id="BDIP01002861">
    <property type="protein sequence ID" value="GIQ86932.1"/>
    <property type="molecule type" value="Genomic_DNA"/>
</dbReference>
<protein>
    <submittedName>
        <fullName evidence="2">Uncharacterized protein</fullName>
    </submittedName>
</protein>
<evidence type="ECO:0000313" key="3">
    <source>
        <dbReference type="Proteomes" id="UP000265618"/>
    </source>
</evidence>
<gene>
    <name evidence="2" type="ORF">KIPB_008874</name>
</gene>